<feature type="coiled-coil region" evidence="1">
    <location>
        <begin position="100"/>
        <end position="141"/>
    </location>
</feature>
<organism evidence="2 3">
    <name type="scientific">Sus scrofa</name>
    <name type="common">Pig</name>
    <dbReference type="NCBI Taxonomy" id="9823"/>
    <lineage>
        <taxon>Eukaryota</taxon>
        <taxon>Metazoa</taxon>
        <taxon>Chordata</taxon>
        <taxon>Craniata</taxon>
        <taxon>Vertebrata</taxon>
        <taxon>Euteleostomi</taxon>
        <taxon>Mammalia</taxon>
        <taxon>Eutheria</taxon>
        <taxon>Laurasiatheria</taxon>
        <taxon>Artiodactyla</taxon>
        <taxon>Suina</taxon>
        <taxon>Suidae</taxon>
        <taxon>Sus</taxon>
    </lineage>
</organism>
<reference evidence="2" key="3">
    <citation type="submission" date="2025-08" db="UniProtKB">
        <authorList>
            <consortium name="Ensembl"/>
        </authorList>
    </citation>
    <scope>IDENTIFICATION</scope>
</reference>
<reference evidence="2" key="2">
    <citation type="journal article" date="2020" name="Gigascience">
        <title>An improved pig reference genome sequence to enable pig genetics and genomics research.</title>
        <authorList>
            <person name="Warr A."/>
            <person name="Affara N."/>
            <person name="Aken B."/>
            <person name="Beiki H."/>
            <person name="Bickhart D.M."/>
            <person name="Billis K."/>
            <person name="Chow W."/>
            <person name="Eory L."/>
            <person name="Finlayson H.A."/>
            <person name="Flicek P."/>
            <person name="Giron C.G."/>
            <person name="Griffin D.K."/>
            <person name="Hall R."/>
            <person name="Hannum G."/>
            <person name="Hourlier T."/>
            <person name="Howe K."/>
            <person name="Hume D.A."/>
            <person name="Izuogu O."/>
            <person name="Kim K."/>
            <person name="Koren S."/>
            <person name="Liu H."/>
            <person name="Manchanda N."/>
            <person name="Martin F.J."/>
            <person name="Nonneman D.J."/>
            <person name="O'Connor R.E."/>
            <person name="Phillippy A.M."/>
            <person name="Rohrer G.A."/>
            <person name="Rosen B.D."/>
            <person name="Rund L.A."/>
            <person name="Sargent C.A."/>
            <person name="Schook L.B."/>
            <person name="Schroeder S.G."/>
            <person name="Schwartz A.S."/>
            <person name="Skinner B.M."/>
            <person name="Talbot R."/>
            <person name="Tseng E."/>
            <person name="Tuggle C.K."/>
            <person name="Watson M."/>
            <person name="Smith T.P.L."/>
            <person name="Archibald A.L."/>
        </authorList>
    </citation>
    <scope>NUCLEOTIDE SEQUENCE [LARGE SCALE GENOMIC DNA]</scope>
    <source>
        <strain evidence="2">Duroc</strain>
    </source>
</reference>
<dbReference type="Bgee" id="ENSSSCG00000010170">
    <property type="expression patterns" value="Expressed in spleen and 39 other cell types or tissues"/>
</dbReference>
<dbReference type="Proteomes" id="UP000008227">
    <property type="component" value="Chromosome 14"/>
</dbReference>
<gene>
    <name evidence="2 4" type="primary">DISC1</name>
</gene>
<dbReference type="VGNC" id="VGNC:87317">
    <property type="gene designation" value="DISC1"/>
</dbReference>
<evidence type="ECO:0000313" key="3">
    <source>
        <dbReference type="Proteomes" id="UP000008227"/>
    </source>
</evidence>
<keyword evidence="3" id="KW-1185">Reference proteome</keyword>
<evidence type="ECO:0000313" key="4">
    <source>
        <dbReference type="VGNC" id="VGNC:87317"/>
    </source>
</evidence>
<evidence type="ECO:0000256" key="1">
    <source>
        <dbReference type="SAM" id="Coils"/>
    </source>
</evidence>
<dbReference type="PANTHER" id="PTHR14332">
    <property type="entry name" value="DISRUPTED IN SCHIZOPHRENIA 1 PROTEIN"/>
    <property type="match status" value="1"/>
</dbReference>
<dbReference type="ExpressionAtlas" id="A0A5G2R696">
    <property type="expression patterns" value="baseline and differential"/>
</dbReference>
<reference evidence="3" key="1">
    <citation type="submission" date="2009-11" db="EMBL/GenBank/DDBJ databases">
        <authorList>
            <consortium name="Porcine genome sequencing project"/>
        </authorList>
    </citation>
    <scope>NUCLEOTIDE SEQUENCE [LARGE SCALE GENOMIC DNA]</scope>
    <source>
        <strain evidence="3">Duroc</strain>
    </source>
</reference>
<dbReference type="GeneTree" id="ENSGT00390000006176"/>
<dbReference type="InterPro" id="IPR026081">
    <property type="entry name" value="DISC1"/>
</dbReference>
<protein>
    <submittedName>
        <fullName evidence="2">DISC1 scaffold protein</fullName>
    </submittedName>
</protein>
<dbReference type="PANTHER" id="PTHR14332:SF3">
    <property type="entry name" value="DISRUPTED IN SCHIZOPHRENIA 1 PROTEIN"/>
    <property type="match status" value="1"/>
</dbReference>
<dbReference type="Ensembl" id="ENSSSCT00000090049.2">
    <property type="protein sequence ID" value="ENSSSCP00000069646.2"/>
    <property type="gene ID" value="ENSSSCG00000010170.5"/>
</dbReference>
<accession>A0A5G2R696</accession>
<dbReference type="AlphaFoldDB" id="A0A5G2R696"/>
<reference evidence="2" key="4">
    <citation type="submission" date="2025-09" db="UniProtKB">
        <authorList>
            <consortium name="Ensembl"/>
        </authorList>
    </citation>
    <scope>IDENTIFICATION</scope>
</reference>
<evidence type="ECO:0000313" key="2">
    <source>
        <dbReference type="Ensembl" id="ENSSSCP00000069646.2"/>
    </source>
</evidence>
<name>A0A5G2R696_PIG</name>
<keyword evidence="1" id="KW-0175">Coiled coil</keyword>
<sequence>MLGGDPQGAGGGAGGHRAAETIQQRLEDLEKEGNSLHFMLPSRLPALSGLLGHLGAQAQAALHRAAQQAGSEDTQAWLRMELKTLAPTVQDTLHVSITRRDWLLQEKQQLQKEIEALQARMSVLEAKDQQLRQEIEAQEHLLPWQGCDLVGGMSLGELQEVSQTLQDTQALANQIPVHAEPPESIRRKPLLYSEGTHG</sequence>
<proteinExistence type="predicted"/>